<name>A0A3Q9EW40_9ACTN</name>
<keyword evidence="1" id="KW-0723">Serine/threonine-protein kinase</keyword>
<keyword evidence="1" id="KW-0808">Transferase</keyword>
<gene>
    <name evidence="4" type="ORF">EJ357_00315</name>
    <name evidence="5" type="ORF">EJ357_47615</name>
</gene>
<keyword evidence="5" id="KW-0067">ATP-binding</keyword>
<keyword evidence="5" id="KW-0547">Nucleotide-binding</keyword>
<dbReference type="PANTHER" id="PTHR35526">
    <property type="entry name" value="ANTI-SIGMA-F FACTOR RSBW-RELATED"/>
    <property type="match status" value="1"/>
</dbReference>
<dbReference type="AlphaFoldDB" id="A0A3Q9EW40"/>
<dbReference type="OrthoDB" id="4327509at2"/>
<dbReference type="InterPro" id="IPR003594">
    <property type="entry name" value="HATPase_dom"/>
</dbReference>
<dbReference type="CDD" id="cd16936">
    <property type="entry name" value="HATPase_RsbW-like"/>
    <property type="match status" value="1"/>
</dbReference>
<dbReference type="PANTHER" id="PTHR35526:SF3">
    <property type="entry name" value="ANTI-SIGMA-F FACTOR RSBW"/>
    <property type="match status" value="1"/>
</dbReference>
<dbReference type="InterPro" id="IPR050267">
    <property type="entry name" value="Anti-sigma-factor_SerPK"/>
</dbReference>
<dbReference type="InterPro" id="IPR036890">
    <property type="entry name" value="HATPase_C_sf"/>
</dbReference>
<dbReference type="KEGG" id="scya:EJ357_47615"/>
<proteinExistence type="predicted"/>
<dbReference type="EMBL" id="CP034539">
    <property type="protein sequence ID" value="AZQ40102.1"/>
    <property type="molecule type" value="Genomic_DNA"/>
</dbReference>
<dbReference type="EMBL" id="CP034539">
    <property type="protein sequence ID" value="AZQ32121.1"/>
    <property type="molecule type" value="Genomic_DNA"/>
</dbReference>
<feature type="domain" description="Histidine kinase/HSP90-like ATPase" evidence="3">
    <location>
        <begin position="56"/>
        <end position="175"/>
    </location>
</feature>
<keyword evidence="6" id="KW-1185">Reference proteome</keyword>
<evidence type="ECO:0000256" key="1">
    <source>
        <dbReference type="ARBA" id="ARBA00022527"/>
    </source>
</evidence>
<dbReference type="GO" id="GO:0005524">
    <property type="term" value="F:ATP binding"/>
    <property type="evidence" value="ECO:0007669"/>
    <property type="project" value="UniProtKB-KW"/>
</dbReference>
<evidence type="ECO:0000259" key="3">
    <source>
        <dbReference type="Pfam" id="PF13581"/>
    </source>
</evidence>
<organism evidence="5 6">
    <name type="scientific">Streptomyces cyaneochromogenes</name>
    <dbReference type="NCBI Taxonomy" id="2496836"/>
    <lineage>
        <taxon>Bacteria</taxon>
        <taxon>Bacillati</taxon>
        <taxon>Actinomycetota</taxon>
        <taxon>Actinomycetes</taxon>
        <taxon>Kitasatosporales</taxon>
        <taxon>Streptomycetaceae</taxon>
        <taxon>Streptomyces</taxon>
    </lineage>
</organism>
<evidence type="ECO:0000313" key="4">
    <source>
        <dbReference type="EMBL" id="AZQ32121.1"/>
    </source>
</evidence>
<dbReference type="Gene3D" id="3.30.565.10">
    <property type="entry name" value="Histidine kinase-like ATPase, C-terminal domain"/>
    <property type="match status" value="1"/>
</dbReference>
<dbReference type="KEGG" id="scya:EJ357_00315"/>
<protein>
    <submittedName>
        <fullName evidence="5">ATP-binding protein</fullName>
    </submittedName>
</protein>
<accession>A0A3Q9EW40</accession>
<dbReference type="RefSeq" id="WP_126387493.1">
    <property type="nucleotide sequence ID" value="NZ_CP034539.1"/>
</dbReference>
<feature type="region of interest" description="Disordered" evidence="2">
    <location>
        <begin position="1"/>
        <end position="27"/>
    </location>
</feature>
<reference evidence="5 6" key="1">
    <citation type="journal article" date="2019" name="Int. J. Syst. Evol. Microbiol.">
        <title>Streptomyces cyaneochromogenes sp. nov., a blue pigment-producing actinomycete from manganese-contaminated soil.</title>
        <authorList>
            <person name="Tang X."/>
            <person name="Zhao J."/>
            <person name="Li K."/>
            <person name="Chen Z."/>
            <person name="Sun Y."/>
            <person name="Gao J."/>
        </authorList>
    </citation>
    <scope>NUCLEOTIDE SEQUENCE [LARGE SCALE GENOMIC DNA]</scope>
    <source>
        <strain evidence="5 6">MK-45</strain>
    </source>
</reference>
<sequence>MAAHAAPALSRATEVESTLAPAEQGPLPDVPLASSLTSDWGLALGISTADFAARAFSGDPASLQTVRRFIRENLSAWGLNALAEDLMIVVNELAANAVQHALAGPGEADSKAWLGVARTGSTVVCSVTDPSPTPPTRADPTPLADAGRGLLIVDALTSQWGYATTAPGGKTVWARIADPSH</sequence>
<dbReference type="SUPFAM" id="SSF55874">
    <property type="entry name" value="ATPase domain of HSP90 chaperone/DNA topoisomerase II/histidine kinase"/>
    <property type="match status" value="1"/>
</dbReference>
<dbReference type="GO" id="GO:0004674">
    <property type="term" value="F:protein serine/threonine kinase activity"/>
    <property type="evidence" value="ECO:0007669"/>
    <property type="project" value="UniProtKB-KW"/>
</dbReference>
<evidence type="ECO:0000313" key="6">
    <source>
        <dbReference type="Proteomes" id="UP000280298"/>
    </source>
</evidence>
<dbReference type="Proteomes" id="UP000280298">
    <property type="component" value="Chromosome"/>
</dbReference>
<dbReference type="Pfam" id="PF13581">
    <property type="entry name" value="HATPase_c_2"/>
    <property type="match status" value="1"/>
</dbReference>
<keyword evidence="1" id="KW-0418">Kinase</keyword>
<evidence type="ECO:0000313" key="5">
    <source>
        <dbReference type="EMBL" id="AZQ40102.1"/>
    </source>
</evidence>
<evidence type="ECO:0000256" key="2">
    <source>
        <dbReference type="SAM" id="MobiDB-lite"/>
    </source>
</evidence>